<evidence type="ECO:0000313" key="1">
    <source>
        <dbReference type="EMBL" id="CQD03759.1"/>
    </source>
</evidence>
<dbReference type="RefSeq" id="WP_090418354.1">
    <property type="nucleotide sequence ID" value="NZ_CTEC01000001.1"/>
</dbReference>
<dbReference type="Pfam" id="PF25209">
    <property type="entry name" value="Phage_capsid_4"/>
    <property type="match status" value="1"/>
</dbReference>
<dbReference type="InterPro" id="IPR053738">
    <property type="entry name" value="Lambda_capsid_assembly"/>
</dbReference>
<dbReference type="AlphaFoldDB" id="A0A0U1CX78"/>
<dbReference type="Proteomes" id="UP000199601">
    <property type="component" value="Unassembled WGS sequence"/>
</dbReference>
<accession>A0A0U1CX78</accession>
<sequence length="344" mass="36832">MPILNPPGFPTGNLATQDVYSISRYLNDPTMVLRALRTIADQIFIGNKVLTGQFFTTDGSIIYEQIESIFADSAPQSVAPGGEYPLSAVPTGPANMANVVKWGLDTIIDDESIARQNFDVVSRAFIKLVNSMVQQVDSVVMSAMVAAITQTQAAGALSPGGTASGTAYWDGSGSTQPNILRDVQMAEQQMRGLKQGYRPNTVVCDLSTFAVVNSSPALAPLLPREDMGSRGVTEMPVFAGLEGALMTTLNGKLWLGTPNLPSNPYVAVLDTTVFGAMVDERLPAPGYTGAQNPDGSVDDDGRSMIQVKTMREDKQDRWRIRCRRTTTPIIIEPLAGVEITGIAA</sequence>
<evidence type="ECO:0008006" key="3">
    <source>
        <dbReference type="Google" id="ProtNLM"/>
    </source>
</evidence>
<organism evidence="1 2">
    <name type="scientific">Mycobacterium europaeum</name>
    <dbReference type="NCBI Taxonomy" id="761804"/>
    <lineage>
        <taxon>Bacteria</taxon>
        <taxon>Bacillati</taxon>
        <taxon>Actinomycetota</taxon>
        <taxon>Actinomycetes</taxon>
        <taxon>Mycobacteriales</taxon>
        <taxon>Mycobacteriaceae</taxon>
        <taxon>Mycobacterium</taxon>
        <taxon>Mycobacterium simiae complex</taxon>
    </lineage>
</organism>
<proteinExistence type="predicted"/>
<dbReference type="EMBL" id="CTEC01000001">
    <property type="protein sequence ID" value="CQD03759.1"/>
    <property type="molecule type" value="Genomic_DNA"/>
</dbReference>
<reference evidence="2" key="1">
    <citation type="submission" date="2015-03" db="EMBL/GenBank/DDBJ databases">
        <authorList>
            <person name="Urmite Genomes"/>
        </authorList>
    </citation>
    <scope>NUCLEOTIDE SEQUENCE [LARGE SCALE GENOMIC DNA]</scope>
    <source>
        <strain evidence="2">CSUR P1344</strain>
    </source>
</reference>
<name>A0A0U1CX78_9MYCO</name>
<keyword evidence="2" id="KW-1185">Reference proteome</keyword>
<gene>
    <name evidence="1" type="ORF">BN000_00641</name>
</gene>
<protein>
    <recommendedName>
        <fullName evidence="3">Major capsid protein</fullName>
    </recommendedName>
</protein>
<evidence type="ECO:0000313" key="2">
    <source>
        <dbReference type="Proteomes" id="UP000199601"/>
    </source>
</evidence>
<dbReference type="Gene3D" id="3.90.1690.10">
    <property type="entry name" value="phage-related protein like domain"/>
    <property type="match status" value="1"/>
</dbReference>